<feature type="transmembrane region" description="Helical" evidence="8">
    <location>
        <begin position="6"/>
        <end position="27"/>
    </location>
</feature>
<feature type="transmembrane region" description="Helical" evidence="8">
    <location>
        <begin position="129"/>
        <end position="150"/>
    </location>
</feature>
<feature type="transmembrane region" description="Helical" evidence="8">
    <location>
        <begin position="156"/>
        <end position="177"/>
    </location>
</feature>
<feature type="transmembrane region" description="Helical" evidence="8">
    <location>
        <begin position="198"/>
        <end position="219"/>
    </location>
</feature>
<protein>
    <submittedName>
        <fullName evidence="9">Iron ABC transporter permease</fullName>
    </submittedName>
</protein>
<organism evidence="9 10">
    <name type="scientific">Corynebacterium suicordis DSM 45110</name>
    <dbReference type="NCBI Taxonomy" id="1121369"/>
    <lineage>
        <taxon>Bacteria</taxon>
        <taxon>Bacillati</taxon>
        <taxon>Actinomycetota</taxon>
        <taxon>Actinomycetes</taxon>
        <taxon>Mycobacteriales</taxon>
        <taxon>Corynebacteriaceae</taxon>
        <taxon>Corynebacterium</taxon>
    </lineage>
</organism>
<name>A0ABR9ZIS2_9CORY</name>
<gene>
    <name evidence="9" type="ORF">IRY30_02125</name>
</gene>
<dbReference type="CDD" id="cd06550">
    <property type="entry name" value="TM_ABC_iron-siderophores_like"/>
    <property type="match status" value="1"/>
</dbReference>
<keyword evidence="7 8" id="KW-0472">Membrane</keyword>
<keyword evidence="4" id="KW-1003">Cell membrane</keyword>
<accession>A0ABR9ZIS2</accession>
<sequence length="352" mass="35902">MSRRSSVPFLVIAALAVLVLAVASVLLGSRGISLSDAWNILSVGPGADRESLPAGVASEEYGIIWDLRLPRTVLALTVGASLAMAGAIAQAWTRNPLADPGLIGVNAGAGFAVAIALTFGWAQTIGERAIFGMIGAACAVAIVLVVSRVSQDPLTLVLVGVGVTFGLQAASNLMSLYSSDTLDGLRRWSVGSTAGRGMDDATVALIGLVVGAVVAFLVAKPLDLLAMGQDAASALGVSPGKVRLAAGAVIVILAGTATATVGLVTFLGFAVPHVIRRFTGPALTRLLPASALIGACALLAADIAGRFLAQPNEVEMSILVAIVGAPIMIATVRERKRGRVWRRKKNSDEVAA</sequence>
<evidence type="ECO:0000256" key="7">
    <source>
        <dbReference type="ARBA" id="ARBA00023136"/>
    </source>
</evidence>
<comment type="similarity">
    <text evidence="2">Belongs to the binding-protein-dependent transport system permease family. FecCD subfamily.</text>
</comment>
<evidence type="ECO:0000256" key="3">
    <source>
        <dbReference type="ARBA" id="ARBA00022448"/>
    </source>
</evidence>
<feature type="transmembrane region" description="Helical" evidence="8">
    <location>
        <begin position="244"/>
        <end position="271"/>
    </location>
</feature>
<evidence type="ECO:0000256" key="1">
    <source>
        <dbReference type="ARBA" id="ARBA00004651"/>
    </source>
</evidence>
<reference evidence="9 10" key="1">
    <citation type="submission" date="2020-10" db="EMBL/GenBank/DDBJ databases">
        <title>Novel species in genus Corynebacterium.</title>
        <authorList>
            <person name="Zhang G."/>
        </authorList>
    </citation>
    <scope>NUCLEOTIDE SEQUENCE [LARGE SCALE GENOMIC DNA]</scope>
    <source>
        <strain evidence="9 10">DSM 45110</strain>
    </source>
</reference>
<dbReference type="EMBL" id="JADKMY010000001">
    <property type="protein sequence ID" value="MBF4552878.1"/>
    <property type="molecule type" value="Genomic_DNA"/>
</dbReference>
<comment type="caution">
    <text evidence="9">The sequence shown here is derived from an EMBL/GenBank/DDBJ whole genome shotgun (WGS) entry which is preliminary data.</text>
</comment>
<dbReference type="PANTHER" id="PTHR30472:SF1">
    <property type="entry name" value="FE(3+) DICITRATE TRANSPORT SYSTEM PERMEASE PROTEIN FECC-RELATED"/>
    <property type="match status" value="1"/>
</dbReference>
<comment type="subcellular location">
    <subcellularLocation>
        <location evidence="1">Cell membrane</location>
        <topology evidence="1">Multi-pass membrane protein</topology>
    </subcellularLocation>
</comment>
<evidence type="ECO:0000256" key="4">
    <source>
        <dbReference type="ARBA" id="ARBA00022475"/>
    </source>
</evidence>
<dbReference type="InterPro" id="IPR037294">
    <property type="entry name" value="ABC_BtuC-like"/>
</dbReference>
<keyword evidence="3" id="KW-0813">Transport</keyword>
<keyword evidence="5 8" id="KW-0812">Transmembrane</keyword>
<evidence type="ECO:0000256" key="5">
    <source>
        <dbReference type="ARBA" id="ARBA00022692"/>
    </source>
</evidence>
<dbReference type="Pfam" id="PF01032">
    <property type="entry name" value="FecCD"/>
    <property type="match status" value="1"/>
</dbReference>
<proteinExistence type="inferred from homology"/>
<keyword evidence="6 8" id="KW-1133">Transmembrane helix</keyword>
<evidence type="ECO:0000313" key="10">
    <source>
        <dbReference type="Proteomes" id="UP000635902"/>
    </source>
</evidence>
<dbReference type="InterPro" id="IPR000522">
    <property type="entry name" value="ABC_transptr_permease_BtuC"/>
</dbReference>
<dbReference type="Gene3D" id="1.10.3470.10">
    <property type="entry name" value="ABC transporter involved in vitamin B12 uptake, BtuC"/>
    <property type="match status" value="1"/>
</dbReference>
<dbReference type="SUPFAM" id="SSF81345">
    <property type="entry name" value="ABC transporter involved in vitamin B12 uptake, BtuC"/>
    <property type="match status" value="1"/>
</dbReference>
<keyword evidence="10" id="KW-1185">Reference proteome</keyword>
<evidence type="ECO:0000256" key="8">
    <source>
        <dbReference type="SAM" id="Phobius"/>
    </source>
</evidence>
<feature type="transmembrane region" description="Helical" evidence="8">
    <location>
        <begin position="316"/>
        <end position="333"/>
    </location>
</feature>
<dbReference type="Proteomes" id="UP000635902">
    <property type="component" value="Unassembled WGS sequence"/>
</dbReference>
<dbReference type="RefSeq" id="WP_194556514.1">
    <property type="nucleotide sequence ID" value="NZ_JADKMY010000001.1"/>
</dbReference>
<evidence type="ECO:0000313" key="9">
    <source>
        <dbReference type="EMBL" id="MBF4552878.1"/>
    </source>
</evidence>
<dbReference type="PANTHER" id="PTHR30472">
    <property type="entry name" value="FERRIC ENTEROBACTIN TRANSPORT SYSTEM PERMEASE PROTEIN"/>
    <property type="match status" value="1"/>
</dbReference>
<feature type="transmembrane region" description="Helical" evidence="8">
    <location>
        <begin position="283"/>
        <end position="304"/>
    </location>
</feature>
<evidence type="ECO:0000256" key="6">
    <source>
        <dbReference type="ARBA" id="ARBA00022989"/>
    </source>
</evidence>
<evidence type="ECO:0000256" key="2">
    <source>
        <dbReference type="ARBA" id="ARBA00007935"/>
    </source>
</evidence>
<feature type="transmembrane region" description="Helical" evidence="8">
    <location>
        <begin position="103"/>
        <end position="122"/>
    </location>
</feature>